<dbReference type="GO" id="GO:0006281">
    <property type="term" value="P:DNA repair"/>
    <property type="evidence" value="ECO:0007669"/>
    <property type="project" value="TreeGrafter"/>
</dbReference>
<evidence type="ECO:0000256" key="3">
    <source>
        <dbReference type="ARBA" id="ARBA00022840"/>
    </source>
</evidence>
<dbReference type="InterPro" id="IPR014001">
    <property type="entry name" value="Helicase_ATP-bd"/>
</dbReference>
<dbReference type="GO" id="GO:0016787">
    <property type="term" value="F:hydrolase activity"/>
    <property type="evidence" value="ECO:0007669"/>
    <property type="project" value="UniProtKB-KW"/>
</dbReference>
<name>A0AAD5T5N6_9FUNG</name>
<dbReference type="InterPro" id="IPR027417">
    <property type="entry name" value="P-loop_NTPase"/>
</dbReference>
<evidence type="ECO:0000313" key="6">
    <source>
        <dbReference type="Proteomes" id="UP001211907"/>
    </source>
</evidence>
<evidence type="ECO:0000256" key="1">
    <source>
        <dbReference type="ARBA" id="ARBA00022741"/>
    </source>
</evidence>
<comment type="caution">
    <text evidence="5">The sequence shown here is derived from an EMBL/GenBank/DDBJ whole genome shotgun (WGS) entry which is preliminary data.</text>
</comment>
<dbReference type="GO" id="GO:0008094">
    <property type="term" value="F:ATP-dependent activity, acting on DNA"/>
    <property type="evidence" value="ECO:0007669"/>
    <property type="project" value="TreeGrafter"/>
</dbReference>
<gene>
    <name evidence="5" type="ORF">HK100_006809</name>
</gene>
<dbReference type="Gene3D" id="3.40.50.300">
    <property type="entry name" value="P-loop containing nucleotide triphosphate hydrolases"/>
    <property type="match status" value="1"/>
</dbReference>
<evidence type="ECO:0000313" key="5">
    <source>
        <dbReference type="EMBL" id="KAJ3131098.1"/>
    </source>
</evidence>
<protein>
    <recommendedName>
        <fullName evidence="4">Helicase ATP-binding domain-containing protein</fullName>
    </recommendedName>
</protein>
<dbReference type="GO" id="GO:0005634">
    <property type="term" value="C:nucleus"/>
    <property type="evidence" value="ECO:0007669"/>
    <property type="project" value="TreeGrafter"/>
</dbReference>
<keyword evidence="6" id="KW-1185">Reference proteome</keyword>
<dbReference type="PANTHER" id="PTHR45626">
    <property type="entry name" value="TRANSCRIPTION TERMINATION FACTOR 2-RELATED"/>
    <property type="match status" value="1"/>
</dbReference>
<dbReference type="GO" id="GO:0005524">
    <property type="term" value="F:ATP binding"/>
    <property type="evidence" value="ECO:0007669"/>
    <property type="project" value="UniProtKB-KW"/>
</dbReference>
<dbReference type="SUPFAM" id="SSF52540">
    <property type="entry name" value="P-loop containing nucleoside triphosphate hydrolases"/>
    <property type="match status" value="1"/>
</dbReference>
<organism evidence="5 6">
    <name type="scientific">Physocladia obscura</name>
    <dbReference type="NCBI Taxonomy" id="109957"/>
    <lineage>
        <taxon>Eukaryota</taxon>
        <taxon>Fungi</taxon>
        <taxon>Fungi incertae sedis</taxon>
        <taxon>Chytridiomycota</taxon>
        <taxon>Chytridiomycota incertae sedis</taxon>
        <taxon>Chytridiomycetes</taxon>
        <taxon>Chytridiales</taxon>
        <taxon>Chytriomycetaceae</taxon>
        <taxon>Physocladia</taxon>
    </lineage>
</organism>
<dbReference type="Pfam" id="PF00176">
    <property type="entry name" value="SNF2-rel_dom"/>
    <property type="match status" value="1"/>
</dbReference>
<keyword evidence="1" id="KW-0547">Nucleotide-binding</keyword>
<dbReference type="AlphaFoldDB" id="A0AAD5T5N6"/>
<feature type="domain" description="Helicase ATP-binding" evidence="4">
    <location>
        <begin position="2"/>
        <end position="361"/>
    </location>
</feature>
<dbReference type="Proteomes" id="UP001211907">
    <property type="component" value="Unassembled WGS sequence"/>
</dbReference>
<keyword evidence="3" id="KW-0067">ATP-binding</keyword>
<keyword evidence="2" id="KW-0378">Hydrolase</keyword>
<accession>A0AAD5T5N6</accession>
<dbReference type="EMBL" id="JADGJH010000318">
    <property type="protein sequence ID" value="KAJ3131098.1"/>
    <property type="molecule type" value="Genomic_DNA"/>
</dbReference>
<sequence>MAAIETHYHSNSSVAFSIPGGILCEEMGTGKTLIVIALIAGSLSTAPVRNGGGGWTIKMQNELSSQNLPHNTAENVLSFLHWKKESKQAPIKFITNTTIVSNQNVPSLVNLCLLAVKLSFNDPNSIPDHLYPTFNSIQQYYSVPIFRNSLKPARGQQQETPTESEPILLSNISLIVVPDTLANQWINEFNKHVSSPTASQESINRLDLVRKSDILPPLGELQQYNVILITHTRLKIEAKGDFTPPPSSVPRNKCDCSYKGKTREKDCRCPKLKTQDASPFAYIHFKRIIFDEGHLVSYSGLRLPSTQLLEILATLKSEFRWVCSGTPLPNILIDDEDNIAGHVNHIEIMDARQKLDLKKLQGILVDFIGMEFLKTENEYDDKQ</sequence>
<evidence type="ECO:0000256" key="2">
    <source>
        <dbReference type="ARBA" id="ARBA00022801"/>
    </source>
</evidence>
<evidence type="ECO:0000259" key="4">
    <source>
        <dbReference type="SMART" id="SM00487"/>
    </source>
</evidence>
<dbReference type="SMART" id="SM00487">
    <property type="entry name" value="DEXDc"/>
    <property type="match status" value="1"/>
</dbReference>
<proteinExistence type="predicted"/>
<dbReference type="PANTHER" id="PTHR45626:SF51">
    <property type="entry name" value="SNF2-RELATED DOMAIN-CONTAINING PROTEIN"/>
    <property type="match status" value="1"/>
</dbReference>
<dbReference type="InterPro" id="IPR050628">
    <property type="entry name" value="SNF2_RAD54_helicase_TF"/>
</dbReference>
<reference evidence="5" key="1">
    <citation type="submission" date="2020-05" db="EMBL/GenBank/DDBJ databases">
        <title>Phylogenomic resolution of chytrid fungi.</title>
        <authorList>
            <person name="Stajich J.E."/>
            <person name="Amses K."/>
            <person name="Simmons R."/>
            <person name="Seto K."/>
            <person name="Myers J."/>
            <person name="Bonds A."/>
            <person name="Quandt C.A."/>
            <person name="Barry K."/>
            <person name="Liu P."/>
            <person name="Grigoriev I."/>
            <person name="Longcore J.E."/>
            <person name="James T.Y."/>
        </authorList>
    </citation>
    <scope>NUCLEOTIDE SEQUENCE</scope>
    <source>
        <strain evidence="5">JEL0513</strain>
    </source>
</reference>
<dbReference type="InterPro" id="IPR000330">
    <property type="entry name" value="SNF2_N"/>
</dbReference>